<feature type="domain" description="Death" evidence="2">
    <location>
        <begin position="110"/>
        <end position="195"/>
    </location>
</feature>
<name>A0A9P0BFH7_BRAAE</name>
<keyword evidence="4" id="KW-1185">Reference proteome</keyword>
<organism evidence="3 4">
    <name type="scientific">Brassicogethes aeneus</name>
    <name type="common">Rape pollen beetle</name>
    <name type="synonym">Meligethes aeneus</name>
    <dbReference type="NCBI Taxonomy" id="1431903"/>
    <lineage>
        <taxon>Eukaryota</taxon>
        <taxon>Metazoa</taxon>
        <taxon>Ecdysozoa</taxon>
        <taxon>Arthropoda</taxon>
        <taxon>Hexapoda</taxon>
        <taxon>Insecta</taxon>
        <taxon>Pterygota</taxon>
        <taxon>Neoptera</taxon>
        <taxon>Endopterygota</taxon>
        <taxon>Coleoptera</taxon>
        <taxon>Polyphaga</taxon>
        <taxon>Cucujiformia</taxon>
        <taxon>Nitidulidae</taxon>
        <taxon>Meligethinae</taxon>
        <taxon>Brassicogethes</taxon>
    </lineage>
</organism>
<feature type="compositionally biased region" description="Polar residues" evidence="1">
    <location>
        <begin position="1"/>
        <end position="13"/>
    </location>
</feature>
<evidence type="ECO:0000313" key="3">
    <source>
        <dbReference type="EMBL" id="CAH0562047.1"/>
    </source>
</evidence>
<dbReference type="Proteomes" id="UP001154078">
    <property type="component" value="Chromosome 8"/>
</dbReference>
<evidence type="ECO:0000313" key="4">
    <source>
        <dbReference type="Proteomes" id="UP001154078"/>
    </source>
</evidence>
<feature type="region of interest" description="Disordered" evidence="1">
    <location>
        <begin position="1"/>
        <end position="60"/>
    </location>
</feature>
<dbReference type="GO" id="GO:0007165">
    <property type="term" value="P:signal transduction"/>
    <property type="evidence" value="ECO:0007669"/>
    <property type="project" value="InterPro"/>
</dbReference>
<feature type="compositionally biased region" description="Basic and acidic residues" evidence="1">
    <location>
        <begin position="18"/>
        <end position="37"/>
    </location>
</feature>
<dbReference type="OrthoDB" id="535509at2759"/>
<dbReference type="EMBL" id="OV121139">
    <property type="protein sequence ID" value="CAH0562047.1"/>
    <property type="molecule type" value="Genomic_DNA"/>
</dbReference>
<dbReference type="PROSITE" id="PS50017">
    <property type="entry name" value="DEATH_DOMAIN"/>
    <property type="match status" value="1"/>
</dbReference>
<sequence length="196" mass="22660">MNILDDNNLTTDAMPSPPRDENQENNEKRENNDKQSESNECFEEEPIKQNRTGRDNPRNCSSNIMVNISNSNHVHVGSNTTIVLNKKEAKKKYQMTDSVRRLMENRKPVSKSDISFLATHIGDGWKNTARNLDYSEGQINQLYIDNHSHGVREVIYQFLLDWIQNEPEKATVSKLALTLWEADEKDAVNRWSKELV</sequence>
<proteinExistence type="predicted"/>
<accession>A0A9P0BFH7</accession>
<dbReference type="CDD" id="cd01670">
    <property type="entry name" value="Death"/>
    <property type="match status" value="1"/>
</dbReference>
<reference evidence="3" key="1">
    <citation type="submission" date="2021-12" db="EMBL/GenBank/DDBJ databases">
        <authorList>
            <person name="King R."/>
        </authorList>
    </citation>
    <scope>NUCLEOTIDE SEQUENCE</scope>
</reference>
<gene>
    <name evidence="3" type="ORF">MELIAE_LOCUS11284</name>
</gene>
<dbReference type="SUPFAM" id="SSF47986">
    <property type="entry name" value="DEATH domain"/>
    <property type="match status" value="1"/>
</dbReference>
<evidence type="ECO:0000259" key="2">
    <source>
        <dbReference type="PROSITE" id="PS50017"/>
    </source>
</evidence>
<protein>
    <recommendedName>
        <fullName evidence="2">Death domain-containing protein</fullName>
    </recommendedName>
</protein>
<dbReference type="InterPro" id="IPR000488">
    <property type="entry name" value="Death_dom"/>
</dbReference>
<feature type="compositionally biased region" description="Basic and acidic residues" evidence="1">
    <location>
        <begin position="45"/>
        <end position="57"/>
    </location>
</feature>
<evidence type="ECO:0000256" key="1">
    <source>
        <dbReference type="SAM" id="MobiDB-lite"/>
    </source>
</evidence>
<dbReference type="Gene3D" id="1.10.533.10">
    <property type="entry name" value="Death Domain, Fas"/>
    <property type="match status" value="1"/>
</dbReference>
<dbReference type="Pfam" id="PF00531">
    <property type="entry name" value="Death"/>
    <property type="match status" value="1"/>
</dbReference>
<dbReference type="InterPro" id="IPR011029">
    <property type="entry name" value="DEATH-like_dom_sf"/>
</dbReference>
<dbReference type="AlphaFoldDB" id="A0A9P0BFH7"/>